<evidence type="ECO:0000256" key="9">
    <source>
        <dbReference type="ARBA" id="ARBA00055200"/>
    </source>
</evidence>
<dbReference type="Proteomes" id="UP000799423">
    <property type="component" value="Unassembled WGS sequence"/>
</dbReference>
<keyword evidence="5" id="KW-0819">tRNA processing</keyword>
<dbReference type="Gene3D" id="3.30.70.3250">
    <property type="entry name" value="Ribonuclease P, Pop5 subunit"/>
    <property type="match status" value="1"/>
</dbReference>
<dbReference type="PANTHER" id="PTHR15441">
    <property type="entry name" value="RIBONUCLEASE P PROTEIN SUBUNIT P14"/>
    <property type="match status" value="1"/>
</dbReference>
<dbReference type="GO" id="GO:0033204">
    <property type="term" value="F:ribonuclease P RNA binding"/>
    <property type="evidence" value="ECO:0007669"/>
    <property type="project" value="TreeGrafter"/>
</dbReference>
<dbReference type="GO" id="GO:0030681">
    <property type="term" value="C:multimeric ribonuclease P complex"/>
    <property type="evidence" value="ECO:0007669"/>
    <property type="project" value="TreeGrafter"/>
</dbReference>
<keyword evidence="6" id="KW-0378">Hydrolase</keyword>
<dbReference type="HAMAP" id="MF_00755">
    <property type="entry name" value="RNase_P_2"/>
    <property type="match status" value="1"/>
</dbReference>
<evidence type="ECO:0000256" key="2">
    <source>
        <dbReference type="ARBA" id="ARBA00004123"/>
    </source>
</evidence>
<evidence type="ECO:0000256" key="4">
    <source>
        <dbReference type="ARBA" id="ARBA00012179"/>
    </source>
</evidence>
<proteinExistence type="inferred from homology"/>
<gene>
    <name evidence="10" type="ORF">T440DRAFT_162335</name>
</gene>
<dbReference type="GO" id="GO:0004526">
    <property type="term" value="F:ribonuclease P activity"/>
    <property type="evidence" value="ECO:0007669"/>
    <property type="project" value="UniProtKB-EC"/>
</dbReference>
<evidence type="ECO:0000256" key="6">
    <source>
        <dbReference type="ARBA" id="ARBA00022801"/>
    </source>
</evidence>
<dbReference type="GO" id="GO:0005730">
    <property type="term" value="C:nucleolus"/>
    <property type="evidence" value="ECO:0007669"/>
    <property type="project" value="TreeGrafter"/>
</dbReference>
<dbReference type="OrthoDB" id="24745at2759"/>
<comment type="similarity">
    <text evidence="3">Belongs to the eukaryotic/archaeal RNase P protein component 2 family.</text>
</comment>
<organism evidence="10 11">
    <name type="scientific">Plenodomus tracheiphilus IPT5</name>
    <dbReference type="NCBI Taxonomy" id="1408161"/>
    <lineage>
        <taxon>Eukaryota</taxon>
        <taxon>Fungi</taxon>
        <taxon>Dikarya</taxon>
        <taxon>Ascomycota</taxon>
        <taxon>Pezizomycotina</taxon>
        <taxon>Dothideomycetes</taxon>
        <taxon>Pleosporomycetidae</taxon>
        <taxon>Pleosporales</taxon>
        <taxon>Pleosporineae</taxon>
        <taxon>Leptosphaeriaceae</taxon>
        <taxon>Plenodomus</taxon>
    </lineage>
</organism>
<dbReference type="GO" id="GO:0000172">
    <property type="term" value="C:ribonuclease MRP complex"/>
    <property type="evidence" value="ECO:0007669"/>
    <property type="project" value="TreeGrafter"/>
</dbReference>
<name>A0A6A7BLS6_9PLEO</name>
<dbReference type="FunFam" id="3.30.70.3250:FF:000004">
    <property type="entry name" value="Ribonuclease P/MRP protein subunit POP5"/>
    <property type="match status" value="1"/>
</dbReference>
<evidence type="ECO:0000313" key="10">
    <source>
        <dbReference type="EMBL" id="KAF2855757.1"/>
    </source>
</evidence>
<dbReference type="GO" id="GO:0001682">
    <property type="term" value="P:tRNA 5'-leader removal"/>
    <property type="evidence" value="ECO:0007669"/>
    <property type="project" value="InterPro"/>
</dbReference>
<accession>A0A6A7BLS6</accession>
<comment type="subcellular location">
    <subcellularLocation>
        <location evidence="2">Nucleus</location>
    </subcellularLocation>
</comment>
<evidence type="ECO:0000256" key="7">
    <source>
        <dbReference type="ARBA" id="ARBA00023242"/>
    </source>
</evidence>
<dbReference type="PANTHER" id="PTHR15441:SF2">
    <property type="entry name" value="RIBONUCLEASE P_MRP PROTEIN SUBUNIT POP5"/>
    <property type="match status" value="1"/>
</dbReference>
<protein>
    <recommendedName>
        <fullName evidence="8">Ribonuclease P/MRP protein subunit POP5</fullName>
        <ecNumber evidence="4">3.1.26.5</ecNumber>
    </recommendedName>
</protein>
<keyword evidence="11" id="KW-1185">Reference proteome</keyword>
<evidence type="ECO:0000256" key="8">
    <source>
        <dbReference type="ARBA" id="ARBA00044198"/>
    </source>
</evidence>
<comment type="catalytic activity">
    <reaction evidence="1">
        <text>Endonucleolytic cleavage of RNA, removing 5'-extranucleotides from tRNA precursor.</text>
        <dbReference type="EC" id="3.1.26.5"/>
    </reaction>
</comment>
<evidence type="ECO:0000256" key="5">
    <source>
        <dbReference type="ARBA" id="ARBA00022694"/>
    </source>
</evidence>
<dbReference type="InterPro" id="IPR002759">
    <property type="entry name" value="Pop5/Rpp14/Rnp2-like"/>
</dbReference>
<keyword evidence="7" id="KW-0539">Nucleus</keyword>
<dbReference type="InterPro" id="IPR038085">
    <property type="entry name" value="Rnp2-like_sf"/>
</dbReference>
<dbReference type="AlphaFoldDB" id="A0A6A7BLS6"/>
<sequence length="190" mass="20957">MVRVKFRYLVVNFLYPEPSTTPQTKTTTTPLPDLIQIHSPTPDALHQGSIMRMVRDGVEDLYGDYGAGMISAGLKVNYFSPSTSTAILRCPRDHYTMVWAALTFITHLPTKPAEIPVVIRVLRVSATIKKAEEEVIRRSKIIVERARGLEGGGMGPMVQSVEKAVERVRAGDVLAGVDEEGSEDEAEMSE</sequence>
<dbReference type="Pfam" id="PF01900">
    <property type="entry name" value="RNase_P_Rpp14"/>
    <property type="match status" value="1"/>
</dbReference>
<dbReference type="EC" id="3.1.26.5" evidence="4"/>
<evidence type="ECO:0000313" key="11">
    <source>
        <dbReference type="Proteomes" id="UP000799423"/>
    </source>
</evidence>
<comment type="function">
    <text evidence="9">Component of ribonuclease P, a protein complex that generates mature tRNA molecules by cleaving their 5'-ends. Also a component of RNase MRP, which cleaves pre-rRNA sequences.</text>
</comment>
<dbReference type="GO" id="GO:0000460">
    <property type="term" value="P:maturation of 5.8S rRNA"/>
    <property type="evidence" value="ECO:0007669"/>
    <property type="project" value="UniProtKB-ARBA"/>
</dbReference>
<evidence type="ECO:0000256" key="3">
    <source>
        <dbReference type="ARBA" id="ARBA00010800"/>
    </source>
</evidence>
<reference evidence="10" key="1">
    <citation type="submission" date="2020-01" db="EMBL/GenBank/DDBJ databases">
        <authorList>
            <consortium name="DOE Joint Genome Institute"/>
            <person name="Haridas S."/>
            <person name="Albert R."/>
            <person name="Binder M."/>
            <person name="Bloem J."/>
            <person name="Labutti K."/>
            <person name="Salamov A."/>
            <person name="Andreopoulos B."/>
            <person name="Baker S.E."/>
            <person name="Barry K."/>
            <person name="Bills G."/>
            <person name="Bluhm B.H."/>
            <person name="Cannon C."/>
            <person name="Castanera R."/>
            <person name="Culley D.E."/>
            <person name="Daum C."/>
            <person name="Ezra D."/>
            <person name="Gonzalez J.B."/>
            <person name="Henrissat B."/>
            <person name="Kuo A."/>
            <person name="Liang C."/>
            <person name="Lipzen A."/>
            <person name="Lutzoni F."/>
            <person name="Magnuson J."/>
            <person name="Mondo S."/>
            <person name="Nolan M."/>
            <person name="Ohm R."/>
            <person name="Pangilinan J."/>
            <person name="Park H.-J."/>
            <person name="Ramirez L."/>
            <person name="Alfaro M."/>
            <person name="Sun H."/>
            <person name="Tritt A."/>
            <person name="Yoshinaga Y."/>
            <person name="Zwiers L.-H."/>
            <person name="Turgeon B.G."/>
            <person name="Goodwin S.B."/>
            <person name="Spatafora J.W."/>
            <person name="Crous P.W."/>
            <person name="Grigoriev I.V."/>
        </authorList>
    </citation>
    <scope>NUCLEOTIDE SEQUENCE</scope>
    <source>
        <strain evidence="10">IPT5</strain>
    </source>
</reference>
<dbReference type="SUPFAM" id="SSF160350">
    <property type="entry name" value="Rnp2-like"/>
    <property type="match status" value="1"/>
</dbReference>
<evidence type="ECO:0000256" key="1">
    <source>
        <dbReference type="ARBA" id="ARBA00000928"/>
    </source>
</evidence>
<dbReference type="EMBL" id="MU006290">
    <property type="protein sequence ID" value="KAF2855757.1"/>
    <property type="molecule type" value="Genomic_DNA"/>
</dbReference>